<evidence type="ECO:0000313" key="3">
    <source>
        <dbReference type="Proteomes" id="UP000821866"/>
    </source>
</evidence>
<name>A0A9J6DP43_RHIMP</name>
<organism evidence="2 3">
    <name type="scientific">Rhipicephalus microplus</name>
    <name type="common">Cattle tick</name>
    <name type="synonym">Boophilus microplus</name>
    <dbReference type="NCBI Taxonomy" id="6941"/>
    <lineage>
        <taxon>Eukaryota</taxon>
        <taxon>Metazoa</taxon>
        <taxon>Ecdysozoa</taxon>
        <taxon>Arthropoda</taxon>
        <taxon>Chelicerata</taxon>
        <taxon>Arachnida</taxon>
        <taxon>Acari</taxon>
        <taxon>Parasitiformes</taxon>
        <taxon>Ixodida</taxon>
        <taxon>Ixodoidea</taxon>
        <taxon>Ixodidae</taxon>
        <taxon>Rhipicephalinae</taxon>
        <taxon>Rhipicephalus</taxon>
        <taxon>Boophilus</taxon>
    </lineage>
</organism>
<sequence>MVGGRIQLLHLFVFNHAGSINSYTEGYYKPPWLSDEDIKNVVLQDAAAERGIPAAAEQAVSRYSSPLLPSDEMQDAGERQGGGRHHDGRPATPKVAQLRPPVIHYSGCLRSWAPAKLSLPENAPADNSEGYEDYRKRIIA</sequence>
<evidence type="ECO:0000313" key="2">
    <source>
        <dbReference type="EMBL" id="KAH8024005.1"/>
    </source>
</evidence>
<feature type="region of interest" description="Disordered" evidence="1">
    <location>
        <begin position="120"/>
        <end position="140"/>
    </location>
</feature>
<dbReference type="AlphaFoldDB" id="A0A9J6DP43"/>
<reference evidence="2" key="2">
    <citation type="submission" date="2021-09" db="EMBL/GenBank/DDBJ databases">
        <authorList>
            <person name="Jia N."/>
            <person name="Wang J."/>
            <person name="Shi W."/>
            <person name="Du L."/>
            <person name="Sun Y."/>
            <person name="Zhan W."/>
            <person name="Jiang J."/>
            <person name="Wang Q."/>
            <person name="Zhang B."/>
            <person name="Ji P."/>
            <person name="Sakyi L.B."/>
            <person name="Cui X."/>
            <person name="Yuan T."/>
            <person name="Jiang B."/>
            <person name="Yang W."/>
            <person name="Lam T.T.-Y."/>
            <person name="Chang Q."/>
            <person name="Ding S."/>
            <person name="Wang X."/>
            <person name="Zhu J."/>
            <person name="Ruan X."/>
            <person name="Zhao L."/>
            <person name="Wei J."/>
            <person name="Que T."/>
            <person name="Du C."/>
            <person name="Cheng J."/>
            <person name="Dai P."/>
            <person name="Han X."/>
            <person name="Huang E."/>
            <person name="Gao Y."/>
            <person name="Liu J."/>
            <person name="Shao H."/>
            <person name="Ye R."/>
            <person name="Li L."/>
            <person name="Wei W."/>
            <person name="Wang X."/>
            <person name="Wang C."/>
            <person name="Huo Q."/>
            <person name="Li W."/>
            <person name="Guo W."/>
            <person name="Chen H."/>
            <person name="Chen S."/>
            <person name="Zhou L."/>
            <person name="Zhou L."/>
            <person name="Ni X."/>
            <person name="Tian J."/>
            <person name="Zhou Y."/>
            <person name="Sheng Y."/>
            <person name="Liu T."/>
            <person name="Pan Y."/>
            <person name="Xia L."/>
            <person name="Li J."/>
            <person name="Zhao F."/>
            <person name="Cao W."/>
        </authorList>
    </citation>
    <scope>NUCLEOTIDE SEQUENCE</scope>
    <source>
        <strain evidence="2">Rmic-2018</strain>
        <tissue evidence="2">Larvae</tissue>
    </source>
</reference>
<protein>
    <submittedName>
        <fullName evidence="2">Uncharacterized protein</fullName>
    </submittedName>
</protein>
<comment type="caution">
    <text evidence="2">The sequence shown here is derived from an EMBL/GenBank/DDBJ whole genome shotgun (WGS) entry which is preliminary data.</text>
</comment>
<accession>A0A9J6DP43</accession>
<dbReference type="Proteomes" id="UP000821866">
    <property type="component" value="Chromosome 6"/>
</dbReference>
<gene>
    <name evidence="2" type="ORF">HPB51_020763</name>
</gene>
<keyword evidence="3" id="KW-1185">Reference proteome</keyword>
<reference evidence="2" key="1">
    <citation type="journal article" date="2020" name="Cell">
        <title>Large-Scale Comparative Analyses of Tick Genomes Elucidate Their Genetic Diversity and Vector Capacities.</title>
        <authorList>
            <consortium name="Tick Genome and Microbiome Consortium (TIGMIC)"/>
            <person name="Jia N."/>
            <person name="Wang J."/>
            <person name="Shi W."/>
            <person name="Du L."/>
            <person name="Sun Y."/>
            <person name="Zhan W."/>
            <person name="Jiang J.F."/>
            <person name="Wang Q."/>
            <person name="Zhang B."/>
            <person name="Ji P."/>
            <person name="Bell-Sakyi L."/>
            <person name="Cui X.M."/>
            <person name="Yuan T.T."/>
            <person name="Jiang B.G."/>
            <person name="Yang W.F."/>
            <person name="Lam T.T."/>
            <person name="Chang Q.C."/>
            <person name="Ding S.J."/>
            <person name="Wang X.J."/>
            <person name="Zhu J.G."/>
            <person name="Ruan X.D."/>
            <person name="Zhao L."/>
            <person name="Wei J.T."/>
            <person name="Ye R.Z."/>
            <person name="Que T.C."/>
            <person name="Du C.H."/>
            <person name="Zhou Y.H."/>
            <person name="Cheng J.X."/>
            <person name="Dai P.F."/>
            <person name="Guo W.B."/>
            <person name="Han X.H."/>
            <person name="Huang E.J."/>
            <person name="Li L.F."/>
            <person name="Wei W."/>
            <person name="Gao Y.C."/>
            <person name="Liu J.Z."/>
            <person name="Shao H.Z."/>
            <person name="Wang X."/>
            <person name="Wang C.C."/>
            <person name="Yang T.C."/>
            <person name="Huo Q.B."/>
            <person name="Li W."/>
            <person name="Chen H.Y."/>
            <person name="Chen S.E."/>
            <person name="Zhou L.G."/>
            <person name="Ni X.B."/>
            <person name="Tian J.H."/>
            <person name="Sheng Y."/>
            <person name="Liu T."/>
            <person name="Pan Y.S."/>
            <person name="Xia L.Y."/>
            <person name="Li J."/>
            <person name="Zhao F."/>
            <person name="Cao W.C."/>
        </authorList>
    </citation>
    <scope>NUCLEOTIDE SEQUENCE</scope>
    <source>
        <strain evidence="2">Rmic-2018</strain>
    </source>
</reference>
<feature type="region of interest" description="Disordered" evidence="1">
    <location>
        <begin position="63"/>
        <end position="97"/>
    </location>
</feature>
<evidence type="ECO:0000256" key="1">
    <source>
        <dbReference type="SAM" id="MobiDB-lite"/>
    </source>
</evidence>
<proteinExistence type="predicted"/>
<dbReference type="EMBL" id="JABSTU010000008">
    <property type="protein sequence ID" value="KAH8024005.1"/>
    <property type="molecule type" value="Genomic_DNA"/>
</dbReference>